<keyword evidence="2 4" id="KW-0560">Oxidoreductase</keyword>
<dbReference type="PANTHER" id="PTHR42991">
    <property type="entry name" value="ALDEHYDE DEHYDROGENASE"/>
    <property type="match status" value="1"/>
</dbReference>
<dbReference type="Proteomes" id="UP001168338">
    <property type="component" value="Unassembled WGS sequence"/>
</dbReference>
<dbReference type="InterPro" id="IPR016161">
    <property type="entry name" value="Ald_DH/histidinol_DH"/>
</dbReference>
<reference evidence="6" key="1">
    <citation type="submission" date="2019-05" db="EMBL/GenBank/DDBJ databases">
        <title>Methanoculleus sp. FWC-SCC1, a methanogenic archaeon isolated from deep marine cold seep.</title>
        <authorList>
            <person name="Chen Y.-W."/>
            <person name="Chen S.-C."/>
            <person name="Teng N.-H."/>
            <person name="Lai M.-C."/>
        </authorList>
    </citation>
    <scope>NUCLEOTIDE SEQUENCE</scope>
    <source>
        <strain evidence="6">FWC-SCC1</strain>
    </source>
</reference>
<dbReference type="Pfam" id="PF00171">
    <property type="entry name" value="Aldedh"/>
    <property type="match status" value="1"/>
</dbReference>
<evidence type="ECO:0000313" key="7">
    <source>
        <dbReference type="Proteomes" id="UP001168338"/>
    </source>
</evidence>
<evidence type="ECO:0000256" key="2">
    <source>
        <dbReference type="ARBA" id="ARBA00023002"/>
    </source>
</evidence>
<evidence type="ECO:0000256" key="1">
    <source>
        <dbReference type="ARBA" id="ARBA00009986"/>
    </source>
</evidence>
<dbReference type="InterPro" id="IPR051020">
    <property type="entry name" value="ALDH-related_metabolic_enz"/>
</dbReference>
<dbReference type="EMBL" id="VCYH01000008">
    <property type="protein sequence ID" value="MDN7025488.1"/>
    <property type="molecule type" value="Genomic_DNA"/>
</dbReference>
<dbReference type="SUPFAM" id="SSF53720">
    <property type="entry name" value="ALDH-like"/>
    <property type="match status" value="1"/>
</dbReference>
<feature type="domain" description="Aldehyde dehydrogenase" evidence="5">
    <location>
        <begin position="20"/>
        <end position="467"/>
    </location>
</feature>
<evidence type="ECO:0000259" key="5">
    <source>
        <dbReference type="Pfam" id="PF00171"/>
    </source>
</evidence>
<evidence type="ECO:0000256" key="3">
    <source>
        <dbReference type="PROSITE-ProRule" id="PRU10007"/>
    </source>
</evidence>
<organism evidence="6 7">
    <name type="scientific">Methanoculleus frigidifontis</name>
    <dbReference type="NCBI Taxonomy" id="2584085"/>
    <lineage>
        <taxon>Archaea</taxon>
        <taxon>Methanobacteriati</taxon>
        <taxon>Methanobacteriota</taxon>
        <taxon>Stenosarchaea group</taxon>
        <taxon>Methanomicrobia</taxon>
        <taxon>Methanomicrobiales</taxon>
        <taxon>Methanomicrobiaceae</taxon>
        <taxon>Methanoculleus</taxon>
    </lineage>
</organism>
<proteinExistence type="inferred from homology"/>
<dbReference type="CDD" id="cd07147">
    <property type="entry name" value="ALDH_F21_RNP123"/>
    <property type="match status" value="1"/>
</dbReference>
<comment type="similarity">
    <text evidence="1 4">Belongs to the aldehyde dehydrogenase family.</text>
</comment>
<dbReference type="PROSITE" id="PS00687">
    <property type="entry name" value="ALDEHYDE_DEHYDR_GLU"/>
    <property type="match status" value="1"/>
</dbReference>
<gene>
    <name evidence="6" type="ORF">FGU65_11415</name>
</gene>
<dbReference type="PANTHER" id="PTHR42991:SF1">
    <property type="entry name" value="ALDEHYDE DEHYDROGENASE"/>
    <property type="match status" value="1"/>
</dbReference>
<dbReference type="RefSeq" id="WP_301664650.1">
    <property type="nucleotide sequence ID" value="NZ_VCYH01000008.1"/>
</dbReference>
<dbReference type="Gene3D" id="3.40.309.10">
    <property type="entry name" value="Aldehyde Dehydrogenase, Chain A, domain 2"/>
    <property type="match status" value="1"/>
</dbReference>
<protein>
    <submittedName>
        <fullName evidence="6">Aldehyde dehydrogenase family protein</fullName>
    </submittedName>
</protein>
<evidence type="ECO:0000256" key="4">
    <source>
        <dbReference type="RuleBase" id="RU003345"/>
    </source>
</evidence>
<name>A0ABT8MC19_9EURY</name>
<accession>A0ABT8MC19</accession>
<dbReference type="InterPro" id="IPR016162">
    <property type="entry name" value="Ald_DH_N"/>
</dbReference>
<dbReference type="InterPro" id="IPR016163">
    <property type="entry name" value="Ald_DH_C"/>
</dbReference>
<dbReference type="Gene3D" id="3.40.605.10">
    <property type="entry name" value="Aldehyde Dehydrogenase, Chain A, domain 1"/>
    <property type="match status" value="1"/>
</dbReference>
<feature type="active site" evidence="3">
    <location>
        <position position="248"/>
    </location>
</feature>
<comment type="caution">
    <text evidence="6">The sequence shown here is derived from an EMBL/GenBank/DDBJ whole genome shotgun (WGS) entry which is preliminary data.</text>
</comment>
<sequence>MRDPVPFLIGGERRRSADVADIRFPYTGDVAGCVFLAGDGDVEDAVRAATAGFAVTRRLPAYARSRVLDRLADLIEERGDELAEAIVLEAGKTKTLARGEAARAAETIRISAEEARRIHGEILPLDWNSAGEGYTGYTRRFPIGPILCITGFNFPLNLACHKVGPAIAAGNPVILKPATKTPLTALLLGEMVLDAGFPPEAISVLPCTTGRAERLVADDRIAYVSFTGSPDVGWHIKAIAGRKRVGLELGGNAAAVVCEDADIVHAASRVTAGAFSNAGQVCISVQRVFVHASVYDRFLDELLPRVRSLKVGDPRQDDTDVGPMISPEAAAGAHEKVAEAVREGARVLAGGSCDGTLFEPTVLVDTAPAMRVNRTEIFAPVVTVTPYDAYAEALARVNDSPFGLQAGVFTRDMRRIMQALEELRVGGVVIGDIPTVRMDHMPYGGVKASGLGREGPRYAIEEMTEMRLMVVNAGGWES</sequence>
<dbReference type="InterPro" id="IPR029510">
    <property type="entry name" value="Ald_DH_CS_GLU"/>
</dbReference>
<keyword evidence="7" id="KW-1185">Reference proteome</keyword>
<evidence type="ECO:0000313" key="6">
    <source>
        <dbReference type="EMBL" id="MDN7025488.1"/>
    </source>
</evidence>
<dbReference type="InterPro" id="IPR015590">
    <property type="entry name" value="Aldehyde_DH_dom"/>
</dbReference>